<evidence type="ECO:0000313" key="7">
    <source>
        <dbReference type="Proteomes" id="UP001295462"/>
    </source>
</evidence>
<dbReference type="SUPFAM" id="SSF56349">
    <property type="entry name" value="DNA breaking-rejoining enzymes"/>
    <property type="match status" value="1"/>
</dbReference>
<dbReference type="EMBL" id="CAKMUD010000105">
    <property type="protein sequence ID" value="CAH1601436.1"/>
    <property type="molecule type" value="Genomic_DNA"/>
</dbReference>
<dbReference type="GO" id="GO:0003677">
    <property type="term" value="F:DNA binding"/>
    <property type="evidence" value="ECO:0007669"/>
    <property type="project" value="UniProtKB-KW"/>
</dbReference>
<dbReference type="GO" id="GO:0006310">
    <property type="term" value="P:DNA recombination"/>
    <property type="evidence" value="ECO:0007669"/>
    <property type="project" value="UniProtKB-KW"/>
</dbReference>
<organism evidence="6 7">
    <name type="scientific">Vibrio jasicida</name>
    <dbReference type="NCBI Taxonomy" id="766224"/>
    <lineage>
        <taxon>Bacteria</taxon>
        <taxon>Pseudomonadati</taxon>
        <taxon>Pseudomonadota</taxon>
        <taxon>Gammaproteobacteria</taxon>
        <taxon>Vibrionales</taxon>
        <taxon>Vibrionaceae</taxon>
        <taxon>Vibrio</taxon>
    </lineage>
</organism>
<keyword evidence="4" id="KW-0233">DNA recombination</keyword>
<keyword evidence="2" id="KW-0229">DNA integration</keyword>
<evidence type="ECO:0000313" key="6">
    <source>
        <dbReference type="EMBL" id="CAH1601436.1"/>
    </source>
</evidence>
<evidence type="ECO:0000256" key="4">
    <source>
        <dbReference type="ARBA" id="ARBA00023172"/>
    </source>
</evidence>
<dbReference type="InterPro" id="IPR002104">
    <property type="entry name" value="Integrase_catalytic"/>
</dbReference>
<dbReference type="InterPro" id="IPR011010">
    <property type="entry name" value="DNA_brk_join_enz"/>
</dbReference>
<protein>
    <submittedName>
        <fullName evidence="6">Site-specific integrase</fullName>
    </submittedName>
</protein>
<dbReference type="RefSeq" id="WP_409589939.1">
    <property type="nucleotide sequence ID" value="NZ_CAKMTZ010000104.1"/>
</dbReference>
<evidence type="ECO:0000256" key="1">
    <source>
        <dbReference type="ARBA" id="ARBA00004496"/>
    </source>
</evidence>
<dbReference type="Proteomes" id="UP001295462">
    <property type="component" value="Unassembled WGS sequence"/>
</dbReference>
<feature type="domain" description="Tyr recombinase" evidence="5">
    <location>
        <begin position="195"/>
        <end position="422"/>
    </location>
</feature>
<dbReference type="GO" id="GO:0015074">
    <property type="term" value="P:DNA integration"/>
    <property type="evidence" value="ECO:0007669"/>
    <property type="project" value="UniProtKB-KW"/>
</dbReference>
<dbReference type="PROSITE" id="PS51898">
    <property type="entry name" value="TYR_RECOMBINASE"/>
    <property type="match status" value="1"/>
</dbReference>
<dbReference type="PANTHER" id="PTHR30349">
    <property type="entry name" value="PHAGE INTEGRASE-RELATED"/>
    <property type="match status" value="1"/>
</dbReference>
<reference evidence="6" key="1">
    <citation type="submission" date="2022-01" db="EMBL/GenBank/DDBJ databases">
        <authorList>
            <person name="Lagorce A."/>
        </authorList>
    </citation>
    <scope>NUCLEOTIDE SEQUENCE</scope>
    <source>
        <strain evidence="6">Th15_F1_A12</strain>
    </source>
</reference>
<gene>
    <name evidence="6" type="ORF">THF1A12_50041</name>
</gene>
<dbReference type="AlphaFoldDB" id="A0AAU9QVI2"/>
<dbReference type="InterPro" id="IPR050090">
    <property type="entry name" value="Tyrosine_recombinase_XerCD"/>
</dbReference>
<name>A0AAU9QVI2_9VIBR</name>
<evidence type="ECO:0000259" key="5">
    <source>
        <dbReference type="PROSITE" id="PS51898"/>
    </source>
</evidence>
<dbReference type="InterPro" id="IPR010998">
    <property type="entry name" value="Integrase_recombinase_N"/>
</dbReference>
<comment type="caution">
    <text evidence="6">The sequence shown here is derived from an EMBL/GenBank/DDBJ whole genome shotgun (WGS) entry which is preliminary data.</text>
</comment>
<evidence type="ECO:0000256" key="2">
    <source>
        <dbReference type="ARBA" id="ARBA00022908"/>
    </source>
</evidence>
<dbReference type="Gene3D" id="1.10.443.10">
    <property type="entry name" value="Intergrase catalytic core"/>
    <property type="match status" value="1"/>
</dbReference>
<dbReference type="CDD" id="cd00397">
    <property type="entry name" value="DNA_BRE_C"/>
    <property type="match status" value="1"/>
</dbReference>
<evidence type="ECO:0000256" key="3">
    <source>
        <dbReference type="ARBA" id="ARBA00023125"/>
    </source>
</evidence>
<sequence>MKFSPLFLPHSHAKRVAPEISEFLHEVSVHNKRVFEEYDYAFDFLMEYYNNKNNYKSIRSDLCIFLNWVWNVRRKSVVDVTRKDMFDFVEFGNNPPEELVAGYSGMPIIKDEPKKVPFDYEPILNEDWQPFVNLEKKNGKPYIRKFATLKRQLSIVSSFYAYLGEMEVTDKNPAAIATRKFTEGNVGNVGITDVDKEKALSQVQVTCIVELLEYLCELNPEKYERSRFLFYLLVLAYPRRSEIAARPTHSPTFSDFRRHRTSSGKYYYTFYIPRSKWSKSRSVLVSDELLDALKRYRVFLGLNPLPTASETNIPLFVRHRAASHGRQAGLVNANLGDEQISELVKELYMLAADVLVERGEIEEAEELRTFTVHSLRHLGITNDLYSGRSADDVMKDSGHSSYSAFQVYISSRTELRLPNVNLKDQIFSKSDFACIQSKLKEEIGNEELH</sequence>
<dbReference type="GO" id="GO:0005737">
    <property type="term" value="C:cytoplasm"/>
    <property type="evidence" value="ECO:0007669"/>
    <property type="project" value="UniProtKB-SubCell"/>
</dbReference>
<keyword evidence="3" id="KW-0238">DNA-binding</keyword>
<accession>A0AAU9QVI2</accession>
<dbReference type="InterPro" id="IPR013762">
    <property type="entry name" value="Integrase-like_cat_sf"/>
</dbReference>
<dbReference type="Gene3D" id="1.10.150.130">
    <property type="match status" value="1"/>
</dbReference>
<proteinExistence type="predicted"/>
<comment type="subcellular location">
    <subcellularLocation>
        <location evidence="1">Cytoplasm</location>
    </subcellularLocation>
</comment>
<dbReference type="PANTHER" id="PTHR30349:SF77">
    <property type="entry name" value="TYROSINE RECOMBINASE XERC"/>
    <property type="match status" value="1"/>
</dbReference>